<evidence type="ECO:0000256" key="2">
    <source>
        <dbReference type="ARBA" id="ARBA00022670"/>
    </source>
</evidence>
<evidence type="ECO:0000256" key="6">
    <source>
        <dbReference type="ARBA" id="ARBA00022824"/>
    </source>
</evidence>
<feature type="transmembrane region" description="Helical" evidence="15">
    <location>
        <begin position="163"/>
        <end position="191"/>
    </location>
</feature>
<feature type="binding site" evidence="14">
    <location>
        <position position="378"/>
    </location>
    <ligand>
        <name>Zn(2+)</name>
        <dbReference type="ChEBI" id="CHEBI:29105"/>
        <note>catalytic</note>
    </ligand>
</feature>
<feature type="transmembrane region" description="Helical" evidence="15">
    <location>
        <begin position="348"/>
        <end position="370"/>
    </location>
</feature>
<evidence type="ECO:0000256" key="15">
    <source>
        <dbReference type="RuleBase" id="RU366005"/>
    </source>
</evidence>
<dbReference type="FunFam" id="3.30.2010.10:FF:000002">
    <property type="entry name" value="CAAX prenyl protease"/>
    <property type="match status" value="1"/>
</dbReference>
<feature type="binding site" evidence="14">
    <location>
        <position position="299"/>
    </location>
    <ligand>
        <name>Zn(2+)</name>
        <dbReference type="ChEBI" id="CHEBI:29105"/>
        <note>catalytic</note>
    </ligand>
</feature>
<dbReference type="PANTHER" id="PTHR10120">
    <property type="entry name" value="CAAX PRENYL PROTEASE 1"/>
    <property type="match status" value="1"/>
</dbReference>
<keyword evidence="19" id="KW-1185">Reference proteome</keyword>
<comment type="subcellular location">
    <subcellularLocation>
        <location evidence="1 15">Endoplasmic reticulum membrane</location>
        <topology evidence="1 15">Multi-pass membrane protein</topology>
    </subcellularLocation>
</comment>
<evidence type="ECO:0000256" key="5">
    <source>
        <dbReference type="ARBA" id="ARBA00022801"/>
    </source>
</evidence>
<dbReference type="Pfam" id="PF01435">
    <property type="entry name" value="Peptidase_M48"/>
    <property type="match status" value="1"/>
</dbReference>
<organism evidence="18">
    <name type="scientific">Eremomyces bilateralis CBS 781.70</name>
    <dbReference type="NCBI Taxonomy" id="1392243"/>
    <lineage>
        <taxon>Eukaryota</taxon>
        <taxon>Fungi</taxon>
        <taxon>Dikarya</taxon>
        <taxon>Ascomycota</taxon>
        <taxon>Pezizomycotina</taxon>
        <taxon>Dothideomycetes</taxon>
        <taxon>Dothideomycetes incertae sedis</taxon>
        <taxon>Eremomycetales</taxon>
        <taxon>Eremomycetaceae</taxon>
        <taxon>Eremomyces</taxon>
    </lineage>
</organism>
<keyword evidence="10 15" id="KW-0472">Membrane</keyword>
<dbReference type="GO" id="GO:0071586">
    <property type="term" value="P:CAAX-box protein processing"/>
    <property type="evidence" value="ECO:0007669"/>
    <property type="project" value="UniProtKB-UniRule"/>
</dbReference>
<feature type="transmembrane region" description="Helical" evidence="15">
    <location>
        <begin position="125"/>
        <end position="142"/>
    </location>
</feature>
<evidence type="ECO:0000256" key="14">
    <source>
        <dbReference type="PIRSR" id="PIRSR627057-2"/>
    </source>
</evidence>
<dbReference type="Proteomes" id="UP000504638">
    <property type="component" value="Unplaced"/>
</dbReference>
<dbReference type="CDD" id="cd07343">
    <property type="entry name" value="M48A_Zmpste24p_like"/>
    <property type="match status" value="1"/>
</dbReference>
<feature type="transmembrane region" description="Helical" evidence="15">
    <location>
        <begin position="91"/>
        <end position="113"/>
    </location>
</feature>
<keyword evidence="3 15" id="KW-0812">Transmembrane</keyword>
<evidence type="ECO:0000256" key="3">
    <source>
        <dbReference type="ARBA" id="ARBA00022692"/>
    </source>
</evidence>
<keyword evidence="5 15" id="KW-0378">Hydrolase</keyword>
<evidence type="ECO:0000256" key="8">
    <source>
        <dbReference type="ARBA" id="ARBA00022989"/>
    </source>
</evidence>
<proteinExistence type="inferred from homology"/>
<gene>
    <name evidence="18 20" type="ORF">P152DRAFT_455397</name>
</gene>
<evidence type="ECO:0000256" key="1">
    <source>
        <dbReference type="ARBA" id="ARBA00004477"/>
    </source>
</evidence>
<evidence type="ECO:0000259" key="16">
    <source>
        <dbReference type="Pfam" id="PF01435"/>
    </source>
</evidence>
<reference evidence="20" key="2">
    <citation type="submission" date="2020-04" db="EMBL/GenBank/DDBJ databases">
        <authorList>
            <consortium name="NCBI Genome Project"/>
        </authorList>
    </citation>
    <scope>NUCLEOTIDE SEQUENCE</scope>
    <source>
        <strain evidence="20">CBS 781.70</strain>
    </source>
</reference>
<evidence type="ECO:0000256" key="13">
    <source>
        <dbReference type="PIRSR" id="PIRSR627057-1"/>
    </source>
</evidence>
<reference evidence="20" key="3">
    <citation type="submission" date="2025-04" db="UniProtKB">
        <authorList>
            <consortium name="RefSeq"/>
        </authorList>
    </citation>
    <scope>IDENTIFICATION</scope>
    <source>
        <strain evidence="20">CBS 781.70</strain>
    </source>
</reference>
<dbReference type="GeneID" id="54419347"/>
<evidence type="ECO:0000256" key="11">
    <source>
        <dbReference type="ARBA" id="ARBA00044456"/>
    </source>
</evidence>
<evidence type="ECO:0000313" key="18">
    <source>
        <dbReference type="EMBL" id="KAF1815677.1"/>
    </source>
</evidence>
<dbReference type="EMBL" id="ML975151">
    <property type="protein sequence ID" value="KAF1815677.1"/>
    <property type="molecule type" value="Genomic_DNA"/>
</dbReference>
<sequence length="464" mass="52870">MIQAWLQRLARFLDRPFFPWKKLVVGFSLGQFALENWLLYRQYKVYQQTAKPKALTDEITQETFDKSQDYSRAKARFSVISSLFNEAKSMYMLYIDIFPLGWALAGAAVAQWLPAPFTGEITRSLIFVFGLSILDTVLGLPFDYYRHFVLEEAYGFNKMTRGLWIVDALKGLALTVAIGTPIGAAFLSIVHRTGSAFFYYLWLFMVAFQLLAVTLYPIVIVPMFNKLTPLAPGPLRDDVEALCRRLKFPLDELSVIDGSKRSAHSNAYFSGLPWKKRIVLFDTLIEQSSGKEVEAVLAHELGHWKMGHTTRILLVHQAHLFYLLAAWSSFIGNRSLYAAFGFEKERPIMIGFMLFNMIYAPVEVVVQLMMNLFTRRMEYQADSFANDLGYKTDLAKSLIKLQIKNLSAMDADWLYSSFHHSHPILTERLKAIGWVSDGKPATADLKEENAVKEEEVVAASGREL</sequence>
<keyword evidence="8 15" id="KW-1133">Transmembrane helix</keyword>
<keyword evidence="7 14" id="KW-0862">Zinc</keyword>
<dbReference type="InterPro" id="IPR001915">
    <property type="entry name" value="Peptidase_M48"/>
</dbReference>
<dbReference type="OrthoDB" id="360839at2759"/>
<feature type="binding site" evidence="14">
    <location>
        <position position="303"/>
    </location>
    <ligand>
        <name>Zn(2+)</name>
        <dbReference type="ChEBI" id="CHEBI:29105"/>
        <note>catalytic</note>
    </ligand>
</feature>
<dbReference type="InterPro" id="IPR027057">
    <property type="entry name" value="CAXX_Prtase_1"/>
</dbReference>
<protein>
    <recommendedName>
        <fullName evidence="15">CAAX prenyl protease</fullName>
        <ecNumber evidence="15">3.4.24.84</ecNumber>
    </recommendedName>
</protein>
<feature type="transmembrane region" description="Helical" evidence="15">
    <location>
        <begin position="320"/>
        <end position="342"/>
    </location>
</feature>
<dbReference type="AlphaFoldDB" id="A0A6G1GC62"/>
<comment type="function">
    <text evidence="15">Proteolytically removes the C-terminal three residues of farnesylated proteins.</text>
</comment>
<dbReference type="InterPro" id="IPR032456">
    <property type="entry name" value="Peptidase_M48_N"/>
</dbReference>
<keyword evidence="6 15" id="KW-0256">Endoplasmic reticulum</keyword>
<dbReference type="RefSeq" id="XP_033537308.1">
    <property type="nucleotide sequence ID" value="XM_033678777.1"/>
</dbReference>
<evidence type="ECO:0000313" key="20">
    <source>
        <dbReference type="RefSeq" id="XP_033537308.1"/>
    </source>
</evidence>
<accession>A0A6G1GC62</accession>
<keyword evidence="4 14" id="KW-0479">Metal-binding</keyword>
<feature type="domain" description="Peptidase M48" evidence="16">
    <location>
        <begin position="235"/>
        <end position="432"/>
    </location>
</feature>
<evidence type="ECO:0000256" key="9">
    <source>
        <dbReference type="ARBA" id="ARBA00023049"/>
    </source>
</evidence>
<dbReference type="GO" id="GO:0004222">
    <property type="term" value="F:metalloendopeptidase activity"/>
    <property type="evidence" value="ECO:0007669"/>
    <property type="project" value="UniProtKB-UniRule"/>
</dbReference>
<feature type="domain" description="CAAX prenyl protease 1 N-terminal" evidence="17">
    <location>
        <begin position="42"/>
        <end position="226"/>
    </location>
</feature>
<reference evidence="18 20" key="1">
    <citation type="submission" date="2020-01" db="EMBL/GenBank/DDBJ databases">
        <authorList>
            <consortium name="DOE Joint Genome Institute"/>
            <person name="Haridas S."/>
            <person name="Albert R."/>
            <person name="Binder M."/>
            <person name="Bloem J."/>
            <person name="Labutti K."/>
            <person name="Salamov A."/>
            <person name="Andreopoulos B."/>
            <person name="Baker S.E."/>
            <person name="Barry K."/>
            <person name="Bills G."/>
            <person name="Bluhm B.H."/>
            <person name="Cannon C."/>
            <person name="Castanera R."/>
            <person name="Culley D.E."/>
            <person name="Daum C."/>
            <person name="Ezra D."/>
            <person name="Gonzalez J.B."/>
            <person name="Henrissat B."/>
            <person name="Kuo A."/>
            <person name="Liang C."/>
            <person name="Lipzen A."/>
            <person name="Lutzoni F."/>
            <person name="Magnuson J."/>
            <person name="Mondo S."/>
            <person name="Nolan M."/>
            <person name="Ohm R."/>
            <person name="Pangilinan J."/>
            <person name="Park H.-J."/>
            <person name="Ramirez L."/>
            <person name="Alfaro M."/>
            <person name="Sun H."/>
            <person name="Tritt A."/>
            <person name="Yoshinaga Y."/>
            <person name="Zwiers L.-H."/>
            <person name="Turgeon B.G."/>
            <person name="Goodwin S.B."/>
            <person name="Spatafora J.W."/>
            <person name="Crous P.W."/>
            <person name="Grigoriev I.V."/>
        </authorList>
    </citation>
    <scope>NUCLEOTIDE SEQUENCE</scope>
    <source>
        <strain evidence="18 20">CBS 781.70</strain>
    </source>
</reference>
<evidence type="ECO:0000256" key="12">
    <source>
        <dbReference type="ARBA" id="ARBA00060927"/>
    </source>
</evidence>
<dbReference type="EC" id="3.4.24.84" evidence="15"/>
<feature type="transmembrane region" description="Helical" evidence="15">
    <location>
        <begin position="197"/>
        <end position="219"/>
    </location>
</feature>
<evidence type="ECO:0000259" key="17">
    <source>
        <dbReference type="Pfam" id="PF16491"/>
    </source>
</evidence>
<evidence type="ECO:0000256" key="10">
    <source>
        <dbReference type="ARBA" id="ARBA00023136"/>
    </source>
</evidence>
<dbReference type="Gene3D" id="3.30.2010.10">
    <property type="entry name" value="Metalloproteases ('zincins'), catalytic domain"/>
    <property type="match status" value="1"/>
</dbReference>
<dbReference type="GO" id="GO:0046872">
    <property type="term" value="F:metal ion binding"/>
    <property type="evidence" value="ECO:0007669"/>
    <property type="project" value="UniProtKB-UniRule"/>
</dbReference>
<evidence type="ECO:0000256" key="7">
    <source>
        <dbReference type="ARBA" id="ARBA00022833"/>
    </source>
</evidence>
<name>A0A6G1GC62_9PEZI</name>
<dbReference type="Pfam" id="PF16491">
    <property type="entry name" value="Peptidase_M48_N"/>
    <property type="match status" value="1"/>
</dbReference>
<dbReference type="GO" id="GO:0005789">
    <property type="term" value="C:endoplasmic reticulum membrane"/>
    <property type="evidence" value="ECO:0007669"/>
    <property type="project" value="UniProtKB-SubCell"/>
</dbReference>
<feature type="active site" description="Proton donor" evidence="13">
    <location>
        <position position="382"/>
    </location>
</feature>
<evidence type="ECO:0000256" key="4">
    <source>
        <dbReference type="ARBA" id="ARBA00022723"/>
    </source>
</evidence>
<comment type="catalytic activity">
    <reaction evidence="11 15">
        <text>Hydrolyzes the peptide bond -P2-(S-farnesyl or geranylgeranyl)C-P1'-P2'-P3'-COOH where P1' and P2' are amino acids with aliphatic side chains and P3' is any C-terminal residue.</text>
        <dbReference type="EC" id="3.4.24.84"/>
    </reaction>
</comment>
<feature type="active site" evidence="13">
    <location>
        <position position="300"/>
    </location>
</feature>
<keyword evidence="2 15" id="KW-0645">Protease</keyword>
<comment type="cofactor">
    <cofactor evidence="14 15">
        <name>Zn(2+)</name>
        <dbReference type="ChEBI" id="CHEBI:29105"/>
    </cofactor>
    <text evidence="14 15">Binds 1 zinc ion per subunit.</text>
</comment>
<evidence type="ECO:0000313" key="19">
    <source>
        <dbReference type="Proteomes" id="UP000504638"/>
    </source>
</evidence>
<comment type="similarity">
    <text evidence="12 15">Belongs to the peptidase M48A family.</text>
</comment>
<keyword evidence="9 15" id="KW-0482">Metalloprotease</keyword>